<accession>A0AAP4D0D4</accession>
<dbReference type="Proteomes" id="UP001223214">
    <property type="component" value="Unassembled WGS sequence"/>
</dbReference>
<dbReference type="AlphaFoldDB" id="A0AAP4D0D4"/>
<protein>
    <submittedName>
        <fullName evidence="2">Type VI secretion system ImpA family N-terminal domain-containing protein</fullName>
    </submittedName>
</protein>
<dbReference type="Pfam" id="PF06812">
    <property type="entry name" value="ImpA_N"/>
    <property type="match status" value="1"/>
</dbReference>
<evidence type="ECO:0000259" key="1">
    <source>
        <dbReference type="Pfam" id="PF06812"/>
    </source>
</evidence>
<feature type="domain" description="ImpA N-terminal" evidence="1">
    <location>
        <begin position="8"/>
        <end position="131"/>
    </location>
</feature>
<proteinExistence type="predicted"/>
<evidence type="ECO:0000313" key="3">
    <source>
        <dbReference type="Proteomes" id="UP001223214"/>
    </source>
</evidence>
<dbReference type="InterPro" id="IPR017740">
    <property type="entry name" value="TssA-like"/>
</dbReference>
<name>A0AAP4D0D4_9ENTR</name>
<dbReference type="InterPro" id="IPR010657">
    <property type="entry name" value="ImpA_N"/>
</dbReference>
<keyword evidence="3" id="KW-1185">Reference proteome</keyword>
<evidence type="ECO:0000313" key="2">
    <source>
        <dbReference type="EMBL" id="MDK9361830.1"/>
    </source>
</evidence>
<dbReference type="PANTHER" id="PTHR37951">
    <property type="entry name" value="CYTOPLASMIC PROTEIN-RELATED"/>
    <property type="match status" value="1"/>
</dbReference>
<dbReference type="RefSeq" id="WP_285150440.1">
    <property type="nucleotide sequence ID" value="NZ_JASSOM010000002.1"/>
</dbReference>
<gene>
    <name evidence="2" type="ORF">QQF32_01135</name>
</gene>
<reference evidence="2 3" key="1">
    <citation type="submission" date="2023-06" db="EMBL/GenBank/DDBJ databases">
        <title>Identification and characterization of antibiotic-resistant Gram-negative bacteria.</title>
        <authorList>
            <person name="Cho G.-S."/>
            <person name="Lee J."/>
            <person name="Tai E."/>
            <person name="Jeong S."/>
            <person name="Kim I."/>
            <person name="Kim B.-E."/>
            <person name="Jeong M.-I."/>
            <person name="Oh K.-K."/>
            <person name="Franz C.M.A.P."/>
        </authorList>
    </citation>
    <scope>NUCLEOTIDE SEQUENCE [LARGE SCALE GENOMIC DNA]</scope>
    <source>
        <strain evidence="2 3">V106_12</strain>
    </source>
</reference>
<comment type="caution">
    <text evidence="2">The sequence shown here is derived from an EMBL/GenBank/DDBJ whole genome shotgun (WGS) entry which is preliminary data.</text>
</comment>
<dbReference type="EMBL" id="JASSOM010000002">
    <property type="protein sequence ID" value="MDK9361830.1"/>
    <property type="molecule type" value="Genomic_DNA"/>
</dbReference>
<dbReference type="PANTHER" id="PTHR37951:SF1">
    <property type="entry name" value="TYPE VI SECRETION SYSTEM COMPONENT TSSA1"/>
    <property type="match status" value="1"/>
</dbReference>
<organism evidence="2 3">
    <name type="scientific">Lelliottia wanjuensis</name>
    <dbReference type="NCBI Taxonomy" id="3050585"/>
    <lineage>
        <taxon>Bacteria</taxon>
        <taxon>Pseudomonadati</taxon>
        <taxon>Pseudomonadota</taxon>
        <taxon>Gammaproteobacteria</taxon>
        <taxon>Enterobacterales</taxon>
        <taxon>Enterobacteriaceae</taxon>
        <taxon>Lelliottia</taxon>
    </lineage>
</organism>
<sequence>MDYYQHLLEPIPGPSPCGEDLEYNPAFVLLQSRLQPRLEAEYGQFTETANPVNWADIERDCHALLAKSRDIRLIIILIRCRLRTTGLRALSEGFQALLALLQQWPNELYPLLHDEGEFEPLLRANALNELDDHSGLLNDIRHYPLPKVVGTQCLVKDIERALAIPRDESALPEATVQAMQNAWRDGGDNDIASLSQARLQLQTLSALLADSLGDSAPGFLPTLRLLALFTDPEVTPASEPALPIPAPPSAPESTPVYQPATVAQASPAKEITSRAQAFATLNAVQAWFMGAEPGSPVILLLDFAIKTSGKTFSELLQLLPVEIVAHLTNEGKE</sequence>